<dbReference type="AlphaFoldDB" id="A0A9Q1BYI8"/>
<dbReference type="SUPFAM" id="SSF50353">
    <property type="entry name" value="Cytokine"/>
    <property type="match status" value="1"/>
</dbReference>
<dbReference type="PANTHER" id="PTHR48125">
    <property type="entry name" value="LP07818P1"/>
    <property type="match status" value="1"/>
</dbReference>
<evidence type="ECO:0000313" key="2">
    <source>
        <dbReference type="EMBL" id="KAJ8034879.1"/>
    </source>
</evidence>
<dbReference type="EMBL" id="JAIZAY010000010">
    <property type="protein sequence ID" value="KAJ8034879.1"/>
    <property type="molecule type" value="Genomic_DNA"/>
</dbReference>
<dbReference type="Gene3D" id="2.80.10.50">
    <property type="match status" value="1"/>
</dbReference>
<sequence length="320" mass="34046">MSGNLYPDLGKGQPPPQGYPQQPQGYQQPPPQGYQPPPGGYPNQPPPPYAPGYPAQQPYPAQPQPGYPAQPYAPQAQAQAQPAGHTIIIQHGAAGRPVSAQRAPPPKSAPYKNTSSTLGGLFSGASKVAKSIGNTVQKELDIHASSPTLSLFATGAILQFVSRKNNQCLRTLPNGALDCVGNPAVNDPYTHYRVQNFGHNIVTLNCMGNPTFHIFIDKAGNVFGNGPAGFESKLRLHETMKGFITFESLHNPGCHVGITPEGLMKPGKSAGKDEDSQFSIRVIVAAQQPVQPAKPGKPVQPVQPPAPVQPMQQTTTVIYH</sequence>
<reference evidence="2" key="1">
    <citation type="submission" date="2021-10" db="EMBL/GenBank/DDBJ databases">
        <title>Tropical sea cucumber genome reveals ecological adaptation and Cuvierian tubules defense mechanism.</title>
        <authorList>
            <person name="Chen T."/>
        </authorList>
    </citation>
    <scope>NUCLEOTIDE SEQUENCE</scope>
    <source>
        <strain evidence="2">Nanhai2018</strain>
        <tissue evidence="2">Muscle</tissue>
    </source>
</reference>
<dbReference type="PANTHER" id="PTHR48125:SF12">
    <property type="entry name" value="AT HOOK TRANSCRIPTION FACTOR FAMILY-RELATED"/>
    <property type="match status" value="1"/>
</dbReference>
<keyword evidence="3" id="KW-1185">Reference proteome</keyword>
<protein>
    <submittedName>
        <fullName evidence="2">Uncharacterized protein</fullName>
    </submittedName>
</protein>
<evidence type="ECO:0000313" key="3">
    <source>
        <dbReference type="Proteomes" id="UP001152320"/>
    </source>
</evidence>
<dbReference type="InterPro" id="IPR008996">
    <property type="entry name" value="IL1/FGF"/>
</dbReference>
<proteinExistence type="predicted"/>
<feature type="compositionally biased region" description="Pro residues" evidence="1">
    <location>
        <begin position="28"/>
        <end position="51"/>
    </location>
</feature>
<gene>
    <name evidence="2" type="ORF">HOLleu_21897</name>
</gene>
<comment type="caution">
    <text evidence="2">The sequence shown here is derived from an EMBL/GenBank/DDBJ whole genome shotgun (WGS) entry which is preliminary data.</text>
</comment>
<dbReference type="CDD" id="cd23312">
    <property type="entry name" value="beta-trefoil_FGF_RP1"/>
    <property type="match status" value="1"/>
</dbReference>
<evidence type="ECO:0000256" key="1">
    <source>
        <dbReference type="SAM" id="MobiDB-lite"/>
    </source>
</evidence>
<dbReference type="OrthoDB" id="10023911at2759"/>
<accession>A0A9Q1BYI8</accession>
<feature type="region of interest" description="Disordered" evidence="1">
    <location>
        <begin position="1"/>
        <end position="115"/>
    </location>
</feature>
<feature type="region of interest" description="Disordered" evidence="1">
    <location>
        <begin position="291"/>
        <end position="320"/>
    </location>
</feature>
<dbReference type="Proteomes" id="UP001152320">
    <property type="component" value="Chromosome 10"/>
</dbReference>
<organism evidence="2 3">
    <name type="scientific">Holothuria leucospilota</name>
    <name type="common">Black long sea cucumber</name>
    <name type="synonym">Mertensiothuria leucospilota</name>
    <dbReference type="NCBI Taxonomy" id="206669"/>
    <lineage>
        <taxon>Eukaryota</taxon>
        <taxon>Metazoa</taxon>
        <taxon>Echinodermata</taxon>
        <taxon>Eleutherozoa</taxon>
        <taxon>Echinozoa</taxon>
        <taxon>Holothuroidea</taxon>
        <taxon>Aspidochirotacea</taxon>
        <taxon>Aspidochirotida</taxon>
        <taxon>Holothuriidae</taxon>
        <taxon>Holothuria</taxon>
    </lineage>
</organism>
<feature type="compositionally biased region" description="Low complexity" evidence="1">
    <location>
        <begin position="291"/>
        <end position="300"/>
    </location>
</feature>
<name>A0A9Q1BYI8_HOLLE</name>
<feature type="compositionally biased region" description="Low complexity" evidence="1">
    <location>
        <begin position="69"/>
        <end position="84"/>
    </location>
</feature>